<gene>
    <name evidence="7" type="ORF">N7460_005283</name>
</gene>
<dbReference type="PANTHER" id="PTHR22847:SF637">
    <property type="entry name" value="WD REPEAT DOMAIN 5B"/>
    <property type="match status" value="1"/>
</dbReference>
<dbReference type="EMBL" id="JAQJZL010000004">
    <property type="protein sequence ID" value="KAJ6043928.1"/>
    <property type="molecule type" value="Genomic_DNA"/>
</dbReference>
<evidence type="ECO:0000256" key="1">
    <source>
        <dbReference type="ARBA" id="ARBA00022574"/>
    </source>
</evidence>
<dbReference type="AlphaFoldDB" id="A0AAD6IDG4"/>
<comment type="similarity">
    <text evidence="3">Belongs to the WD repeat MDV1/CAF4 family.</text>
</comment>
<dbReference type="GO" id="GO:1990234">
    <property type="term" value="C:transferase complex"/>
    <property type="evidence" value="ECO:0007669"/>
    <property type="project" value="UniProtKB-ARBA"/>
</dbReference>
<protein>
    <recommendedName>
        <fullName evidence="4">Mitochondrial division protein 1</fullName>
    </recommendedName>
</protein>
<dbReference type="SUPFAM" id="SSF50998">
    <property type="entry name" value="Quinoprotein alcohol dehydrogenase-like"/>
    <property type="match status" value="2"/>
</dbReference>
<evidence type="ECO:0000256" key="4">
    <source>
        <dbReference type="ARBA" id="ARBA00039789"/>
    </source>
</evidence>
<accession>A0AAD6IDG4</accession>
<comment type="function">
    <text evidence="5">Involved in mitochondrial fission. Acts as an adapter protein required to form mitochondrial fission complexes. Formation of these complexes is required to promote constriction and fission of the mitochondrial compartment at a late step in mitochondrial division.</text>
</comment>
<dbReference type="InterPro" id="IPR015943">
    <property type="entry name" value="WD40/YVTN_repeat-like_dom_sf"/>
</dbReference>
<evidence type="ECO:0000256" key="5">
    <source>
        <dbReference type="ARBA" id="ARBA00043913"/>
    </source>
</evidence>
<name>A0AAD6IDG4_PENCN</name>
<feature type="repeat" description="WD" evidence="6">
    <location>
        <begin position="361"/>
        <end position="392"/>
    </location>
</feature>
<dbReference type="InterPro" id="IPR011047">
    <property type="entry name" value="Quinoprotein_ADH-like_sf"/>
</dbReference>
<evidence type="ECO:0000313" key="8">
    <source>
        <dbReference type="Proteomes" id="UP001219568"/>
    </source>
</evidence>
<dbReference type="SMART" id="SM00320">
    <property type="entry name" value="WD40"/>
    <property type="match status" value="8"/>
</dbReference>
<reference evidence="7" key="2">
    <citation type="submission" date="2023-01" db="EMBL/GenBank/DDBJ databases">
        <authorList>
            <person name="Petersen C."/>
        </authorList>
    </citation>
    <scope>NUCLEOTIDE SEQUENCE</scope>
    <source>
        <strain evidence="7">IBT 15450</strain>
    </source>
</reference>
<organism evidence="7 8">
    <name type="scientific">Penicillium canescens</name>
    <dbReference type="NCBI Taxonomy" id="5083"/>
    <lineage>
        <taxon>Eukaryota</taxon>
        <taxon>Fungi</taxon>
        <taxon>Dikarya</taxon>
        <taxon>Ascomycota</taxon>
        <taxon>Pezizomycotina</taxon>
        <taxon>Eurotiomycetes</taxon>
        <taxon>Eurotiomycetidae</taxon>
        <taxon>Eurotiales</taxon>
        <taxon>Aspergillaceae</taxon>
        <taxon>Penicillium</taxon>
    </lineage>
</organism>
<dbReference type="Proteomes" id="UP001219568">
    <property type="component" value="Unassembled WGS sequence"/>
</dbReference>
<evidence type="ECO:0000256" key="3">
    <source>
        <dbReference type="ARBA" id="ARBA00038415"/>
    </source>
</evidence>
<evidence type="ECO:0000256" key="6">
    <source>
        <dbReference type="PROSITE-ProRule" id="PRU00221"/>
    </source>
</evidence>
<comment type="caution">
    <text evidence="7">The sequence shown here is derived from an EMBL/GenBank/DDBJ whole genome shotgun (WGS) entry which is preliminary data.</text>
</comment>
<keyword evidence="2" id="KW-0677">Repeat</keyword>
<reference evidence="7" key="1">
    <citation type="journal article" date="2023" name="IMA Fungus">
        <title>Comparative genomic study of the Penicillium genus elucidates a diverse pangenome and 15 lateral gene transfer events.</title>
        <authorList>
            <person name="Petersen C."/>
            <person name="Sorensen T."/>
            <person name="Nielsen M.R."/>
            <person name="Sondergaard T.E."/>
            <person name="Sorensen J.L."/>
            <person name="Fitzpatrick D.A."/>
            <person name="Frisvad J.C."/>
            <person name="Nielsen K.L."/>
        </authorList>
    </citation>
    <scope>NUCLEOTIDE SEQUENCE</scope>
    <source>
        <strain evidence="7">IBT 15450</strain>
    </source>
</reference>
<dbReference type="Pfam" id="PF00400">
    <property type="entry name" value="WD40"/>
    <property type="match status" value="2"/>
</dbReference>
<proteinExistence type="inferred from homology"/>
<evidence type="ECO:0000313" key="7">
    <source>
        <dbReference type="EMBL" id="KAJ6043928.1"/>
    </source>
</evidence>
<evidence type="ECO:0000256" key="2">
    <source>
        <dbReference type="ARBA" id="ARBA00022737"/>
    </source>
</evidence>
<feature type="repeat" description="WD" evidence="6">
    <location>
        <begin position="490"/>
        <end position="521"/>
    </location>
</feature>
<sequence>MAEACKANEFPEDWPGKATRDKISLKADGLWIFAATTCRFFQEPGLTLSRAKVRLDLILDEEVTDGTPQHNLDAMYRRILKFSVIGSATKPEIKLICGSFKKIIGTIVVLFELLSKTALSHLLSLDESELDDTFKGLYSVLSISEGQKGTVKLLHLSFRDFLLSQQRCSDKRFWICENTTHYNAMKACLYTLSVKLQENFYGLPHPSAGPADIDRFPAPFHLQYAGLYWVDHLQHSAFDPGDNGEVHNFLKTHFLHWIEFMSASHKLHEAVSALMSLTEYISRLPDTGRTELRDFLQDARRFMLMFRTVIEIAPLQIYRSALVYCPEMNGKLVASPSVRIWDVTTGTLLKTFEPLGRGAVVAFSPDGEFLLSLSSQGNLRVWDLATDELRQEVKSLSEDRIASHTHVFSHNRSMAACASDTEIQLIDVVNGKATEPLNNHSKINNLTFSWDGQVLASASVDIVRIWDTRTHSQKELRDNEAYGRANYHRVAFSNDIRAIAALSGSSTIRIWDVAKGTLIHKLEVALSSDIVFLPDNETLLSSGAKNVHAWDFRSGKLLRTIDADCTGLRVSPDGKLFTSMAAMMSSCGTIPNGPIRVWDTATGALPKEIGKQDSRYQALFSTDNSILAIASEDAIRLWDLNTQSMPESRKAGDNTLSLGGFKLSPSQTTATCIRGGMISLWDFKTGVIHDVAKHCFRVQGDSEVPDGSDLSVKIVPGYRSWAEGRRSMLFSPDSNLLLTTHFRGGELWDTATRKRVWSNHDIGEGIWAFSPDGSLLAYGFEEVGPGPDSSSSSKHPSIIIWDVQARTPLRTLERPNQKIEGLAFSPNNKRLACIWTEMKVLEIRDVTDGLRCTAHSTLADLKGPIVWSPDGKMVSCGSHAENILFFCANSGRFLWSLDDCRERDLLAFAFSPDGKLLVSTDDEKGGFVASTKTISLWEINSQRLIGTRRNSGEIYGLLRFSDDGKTIHSNFGRMDVRAFYPEPICHEDLFLSENWIWYGENEAILLPHDYRATRATATGNTLVTRHETGQVTLLGFEEKK</sequence>
<dbReference type="PANTHER" id="PTHR22847">
    <property type="entry name" value="WD40 REPEAT PROTEIN"/>
    <property type="match status" value="1"/>
</dbReference>
<keyword evidence="1 6" id="KW-0853">WD repeat</keyword>
<dbReference type="PROSITE" id="PS50082">
    <property type="entry name" value="WD_REPEATS_2"/>
    <property type="match status" value="2"/>
</dbReference>
<dbReference type="Gene3D" id="2.130.10.10">
    <property type="entry name" value="YVTN repeat-like/Quinoprotein amine dehydrogenase"/>
    <property type="match status" value="4"/>
</dbReference>
<dbReference type="InterPro" id="IPR001680">
    <property type="entry name" value="WD40_rpt"/>
</dbReference>
<keyword evidence="8" id="KW-1185">Reference proteome</keyword>
<dbReference type="CDD" id="cd00200">
    <property type="entry name" value="WD40"/>
    <property type="match status" value="1"/>
</dbReference>